<evidence type="ECO:0000313" key="3">
    <source>
        <dbReference type="Proteomes" id="UP001219525"/>
    </source>
</evidence>
<feature type="region of interest" description="Disordered" evidence="1">
    <location>
        <begin position="177"/>
        <end position="196"/>
    </location>
</feature>
<reference evidence="2" key="1">
    <citation type="submission" date="2023-03" db="EMBL/GenBank/DDBJ databases">
        <title>Massive genome expansion in bonnet fungi (Mycena s.s.) driven by repeated elements and novel gene families across ecological guilds.</title>
        <authorList>
            <consortium name="Lawrence Berkeley National Laboratory"/>
            <person name="Harder C.B."/>
            <person name="Miyauchi S."/>
            <person name="Viragh M."/>
            <person name="Kuo A."/>
            <person name="Thoen E."/>
            <person name="Andreopoulos B."/>
            <person name="Lu D."/>
            <person name="Skrede I."/>
            <person name="Drula E."/>
            <person name="Henrissat B."/>
            <person name="Morin E."/>
            <person name="Kohler A."/>
            <person name="Barry K."/>
            <person name="LaButti K."/>
            <person name="Morin E."/>
            <person name="Salamov A."/>
            <person name="Lipzen A."/>
            <person name="Mereny Z."/>
            <person name="Hegedus B."/>
            <person name="Baldrian P."/>
            <person name="Stursova M."/>
            <person name="Weitz H."/>
            <person name="Taylor A."/>
            <person name="Grigoriev I.V."/>
            <person name="Nagy L.G."/>
            <person name="Martin F."/>
            <person name="Kauserud H."/>
        </authorList>
    </citation>
    <scope>NUCLEOTIDE SEQUENCE</scope>
    <source>
        <strain evidence="2">9144</strain>
    </source>
</reference>
<name>A0AAD6Y7L2_9AGAR</name>
<dbReference type="AlphaFoldDB" id="A0AAD6Y7L2"/>
<accession>A0AAD6Y7L2</accession>
<keyword evidence="3" id="KW-1185">Reference proteome</keyword>
<gene>
    <name evidence="2" type="ORF">GGX14DRAFT_571839</name>
</gene>
<evidence type="ECO:0000256" key="1">
    <source>
        <dbReference type="SAM" id="MobiDB-lite"/>
    </source>
</evidence>
<proteinExistence type="predicted"/>
<evidence type="ECO:0000313" key="2">
    <source>
        <dbReference type="EMBL" id="KAJ7200835.1"/>
    </source>
</evidence>
<sequence length="310" mass="35053">MRLVRSQPTTGIQNLWDMRPVLEQLIAYGTKIIADPDILCGSNLSFETASMDGKLWKRPEAMYAAHALLPTLSMNKVQAILVELLEGMLEAWRRFGSDILGRRLTDAQKEKVAMPTTNDVNEGFLGANGPVAKRKAPNATLEQINLKAQFKQNGTAELIEQKLNTREGHQFLRQQAQAISSQGREKKRKTVTEHHAAKAKSDAKREAEIAAINKCIPIFDIACFEDPVMLKKILLPQIDLQLKWHRLRELETNKKTEIPALSKMSKKQKPEILMATIRRWITQVNAGQVHLMGPQLSQPVLSEEGRRVRR</sequence>
<dbReference type="EMBL" id="JARJCW010000061">
    <property type="protein sequence ID" value="KAJ7200835.1"/>
    <property type="molecule type" value="Genomic_DNA"/>
</dbReference>
<protein>
    <submittedName>
        <fullName evidence="2">Uncharacterized protein</fullName>
    </submittedName>
</protein>
<organism evidence="2 3">
    <name type="scientific">Mycena pura</name>
    <dbReference type="NCBI Taxonomy" id="153505"/>
    <lineage>
        <taxon>Eukaryota</taxon>
        <taxon>Fungi</taxon>
        <taxon>Dikarya</taxon>
        <taxon>Basidiomycota</taxon>
        <taxon>Agaricomycotina</taxon>
        <taxon>Agaricomycetes</taxon>
        <taxon>Agaricomycetidae</taxon>
        <taxon>Agaricales</taxon>
        <taxon>Marasmiineae</taxon>
        <taxon>Mycenaceae</taxon>
        <taxon>Mycena</taxon>
    </lineage>
</organism>
<dbReference type="Proteomes" id="UP001219525">
    <property type="component" value="Unassembled WGS sequence"/>
</dbReference>
<comment type="caution">
    <text evidence="2">The sequence shown here is derived from an EMBL/GenBank/DDBJ whole genome shotgun (WGS) entry which is preliminary data.</text>
</comment>